<name>A0A409WTE4_PSICY</name>
<keyword evidence="1" id="KW-0812">Transmembrane</keyword>
<feature type="non-terminal residue" evidence="2">
    <location>
        <position position="82"/>
    </location>
</feature>
<reference evidence="2 3" key="1">
    <citation type="journal article" date="2018" name="Evol. Lett.">
        <title>Horizontal gene cluster transfer increased hallucinogenic mushroom diversity.</title>
        <authorList>
            <person name="Reynolds H.T."/>
            <person name="Vijayakumar V."/>
            <person name="Gluck-Thaler E."/>
            <person name="Korotkin H.B."/>
            <person name="Matheny P.B."/>
            <person name="Slot J.C."/>
        </authorList>
    </citation>
    <scope>NUCLEOTIDE SEQUENCE [LARGE SCALE GENOMIC DNA]</scope>
    <source>
        <strain evidence="2 3">2631</strain>
    </source>
</reference>
<feature type="transmembrane region" description="Helical" evidence="1">
    <location>
        <begin position="6"/>
        <end position="23"/>
    </location>
</feature>
<evidence type="ECO:0000313" key="2">
    <source>
        <dbReference type="EMBL" id="PPQ81757.1"/>
    </source>
</evidence>
<dbReference type="OrthoDB" id="3053835at2759"/>
<evidence type="ECO:0000256" key="1">
    <source>
        <dbReference type="SAM" id="Phobius"/>
    </source>
</evidence>
<organism evidence="2 3">
    <name type="scientific">Psilocybe cyanescens</name>
    <dbReference type="NCBI Taxonomy" id="93625"/>
    <lineage>
        <taxon>Eukaryota</taxon>
        <taxon>Fungi</taxon>
        <taxon>Dikarya</taxon>
        <taxon>Basidiomycota</taxon>
        <taxon>Agaricomycotina</taxon>
        <taxon>Agaricomycetes</taxon>
        <taxon>Agaricomycetidae</taxon>
        <taxon>Agaricales</taxon>
        <taxon>Agaricineae</taxon>
        <taxon>Strophariaceae</taxon>
        <taxon>Psilocybe</taxon>
    </lineage>
</organism>
<sequence length="82" mass="9412">LIAILLNSGALGVLTVQVYFYYLAFTKDSFYNKAVVYGIFILETVQTIMGFKYLFLSLVYGYMDAQSVDRVRDLWFTFPVLG</sequence>
<keyword evidence="1" id="KW-0472">Membrane</keyword>
<dbReference type="EMBL" id="NHYD01003215">
    <property type="protein sequence ID" value="PPQ81757.1"/>
    <property type="molecule type" value="Genomic_DNA"/>
</dbReference>
<proteinExistence type="predicted"/>
<accession>A0A409WTE4</accession>
<dbReference type="AlphaFoldDB" id="A0A409WTE4"/>
<feature type="transmembrane region" description="Helical" evidence="1">
    <location>
        <begin position="35"/>
        <end position="55"/>
    </location>
</feature>
<protein>
    <submittedName>
        <fullName evidence="2">Uncharacterized protein</fullName>
    </submittedName>
</protein>
<dbReference type="Proteomes" id="UP000283269">
    <property type="component" value="Unassembled WGS sequence"/>
</dbReference>
<keyword evidence="1" id="KW-1133">Transmembrane helix</keyword>
<dbReference type="InParanoid" id="A0A409WTE4"/>
<evidence type="ECO:0000313" key="3">
    <source>
        <dbReference type="Proteomes" id="UP000283269"/>
    </source>
</evidence>
<keyword evidence="3" id="KW-1185">Reference proteome</keyword>
<comment type="caution">
    <text evidence="2">The sequence shown here is derived from an EMBL/GenBank/DDBJ whole genome shotgun (WGS) entry which is preliminary data.</text>
</comment>
<feature type="non-terminal residue" evidence="2">
    <location>
        <position position="1"/>
    </location>
</feature>
<gene>
    <name evidence="2" type="ORF">CVT25_013618</name>
</gene>